<evidence type="ECO:0000313" key="9">
    <source>
        <dbReference type="EMBL" id="KZS08151.1"/>
    </source>
</evidence>
<evidence type="ECO:0000256" key="6">
    <source>
        <dbReference type="ARBA" id="ARBA00022918"/>
    </source>
</evidence>
<dbReference type="InterPro" id="IPR050951">
    <property type="entry name" value="Retrovirus_Pol_polyprotein"/>
</dbReference>
<feature type="compositionally biased region" description="Acidic residues" evidence="7">
    <location>
        <begin position="538"/>
        <end position="550"/>
    </location>
</feature>
<evidence type="ECO:0000256" key="1">
    <source>
        <dbReference type="ARBA" id="ARBA00022679"/>
    </source>
</evidence>
<dbReference type="SUPFAM" id="SSF53098">
    <property type="entry name" value="Ribonuclease H-like"/>
    <property type="match status" value="2"/>
</dbReference>
<comment type="caution">
    <text evidence="9">The sequence shown here is derived from an EMBL/GenBank/DDBJ whole genome shotgun (WGS) entry which is preliminary data.</text>
</comment>
<keyword evidence="3" id="KW-0540">Nuclease</keyword>
<dbReference type="GO" id="GO:0004519">
    <property type="term" value="F:endonuclease activity"/>
    <property type="evidence" value="ECO:0007669"/>
    <property type="project" value="UniProtKB-KW"/>
</dbReference>
<feature type="region of interest" description="Disordered" evidence="7">
    <location>
        <begin position="580"/>
        <end position="630"/>
    </location>
</feature>
<keyword evidence="10" id="KW-1185">Reference proteome</keyword>
<evidence type="ECO:0000259" key="8">
    <source>
        <dbReference type="PROSITE" id="PS50994"/>
    </source>
</evidence>
<dbReference type="PROSITE" id="PS50994">
    <property type="entry name" value="INTEGRASE"/>
    <property type="match status" value="2"/>
</dbReference>
<dbReference type="GO" id="GO:0003676">
    <property type="term" value="F:nucleic acid binding"/>
    <property type="evidence" value="ECO:0007669"/>
    <property type="project" value="InterPro"/>
</dbReference>
<dbReference type="Proteomes" id="UP000076858">
    <property type="component" value="Unassembled WGS sequence"/>
</dbReference>
<dbReference type="Gene3D" id="3.30.420.10">
    <property type="entry name" value="Ribonuclease H-like superfamily/Ribonuclease H"/>
    <property type="match status" value="2"/>
</dbReference>
<dbReference type="GO" id="GO:0016787">
    <property type="term" value="F:hydrolase activity"/>
    <property type="evidence" value="ECO:0007669"/>
    <property type="project" value="UniProtKB-KW"/>
</dbReference>
<dbReference type="InterPro" id="IPR001584">
    <property type="entry name" value="Integrase_cat-core"/>
</dbReference>
<dbReference type="EMBL" id="LRGB01002315">
    <property type="protein sequence ID" value="KZS08151.1"/>
    <property type="molecule type" value="Genomic_DNA"/>
</dbReference>
<dbReference type="GO" id="GO:0003964">
    <property type="term" value="F:RNA-directed DNA polymerase activity"/>
    <property type="evidence" value="ECO:0007669"/>
    <property type="project" value="UniProtKB-KW"/>
</dbReference>
<sequence>MQDGHEHPIAYSSRQLTKAELKYGTTEKEALAIIDPIKHFPHYLLDKPFEIISHHRPLQWLKNQKDNNGRLGRWAILLAATNYELKYRPGRISIKILTITFAPTRNSESSVSSNRSGLFSRWVEAVPLKDQTAHTTAECVYKTIIVRHGMPKPIVSDRETNSTSKLFRYFCKKLKIDQRLTIAYIPASNGETERFNRTLTSMLRKELKDGEHSNWEDMLDDVLFAYRSSVHSSTLDNPYFLVHGRDPNIPINEFLDASPKTFKSASDYVGLYLLIELITKYEYHRWKGHEINDLRVWELFLLYGVCEVHKSMTRDAVESKIKNWLRHCLRYAFKNNEDEKINGEDELRQLKAMATGKADDVAEFFVNKIFLRHGAPEKIITDRGKCFAAELTQAVVKKLHTNHKTTSSYHPQANGAVERMNHALAAMLSMYVRYSPFFLLYGREPKLPIDLELVAELNPLLTEDFATADYADRLLTELSTAREMVNSRMEEVKKKQKERYDSHHRDLSFKSEDLVLVYKPFGFGEWENPKNSIINEADEEEQKEDQEIESQDVPVVTSPQAVVDDEETVLVTLKGVTTGVVSGSLSSNSDDATSLDEDEDDEERLPPRLPTHPIQDPIGYESVESDRHGR</sequence>
<feature type="domain" description="Integrase catalytic" evidence="8">
    <location>
        <begin position="357"/>
        <end position="478"/>
    </location>
</feature>
<evidence type="ECO:0000313" key="10">
    <source>
        <dbReference type="Proteomes" id="UP000076858"/>
    </source>
</evidence>
<keyword evidence="4" id="KW-0255">Endonuclease</keyword>
<keyword evidence="6" id="KW-0695">RNA-directed DNA polymerase</keyword>
<evidence type="ECO:0000256" key="2">
    <source>
        <dbReference type="ARBA" id="ARBA00022695"/>
    </source>
</evidence>
<keyword evidence="2" id="KW-0548">Nucleotidyltransferase</keyword>
<gene>
    <name evidence="9" type="ORF">APZ42_027952</name>
</gene>
<dbReference type="SUPFAM" id="SSF56672">
    <property type="entry name" value="DNA/RNA polymerases"/>
    <property type="match status" value="1"/>
</dbReference>
<feature type="region of interest" description="Disordered" evidence="7">
    <location>
        <begin position="538"/>
        <end position="560"/>
    </location>
</feature>
<dbReference type="InterPro" id="IPR012337">
    <property type="entry name" value="RNaseH-like_sf"/>
</dbReference>
<keyword evidence="5" id="KW-0378">Hydrolase</keyword>
<evidence type="ECO:0000256" key="4">
    <source>
        <dbReference type="ARBA" id="ARBA00022759"/>
    </source>
</evidence>
<reference evidence="9 10" key="1">
    <citation type="submission" date="2016-03" db="EMBL/GenBank/DDBJ databases">
        <title>EvidentialGene: Evidence-directed Construction of Genes on Genomes.</title>
        <authorList>
            <person name="Gilbert D.G."/>
            <person name="Choi J.-H."/>
            <person name="Mockaitis K."/>
            <person name="Colbourne J."/>
            <person name="Pfrender M."/>
        </authorList>
    </citation>
    <scope>NUCLEOTIDE SEQUENCE [LARGE SCALE GENOMIC DNA]</scope>
    <source>
        <strain evidence="9 10">Xinb3</strain>
        <tissue evidence="9">Complete organism</tissue>
    </source>
</reference>
<dbReference type="InterPro" id="IPR043502">
    <property type="entry name" value="DNA/RNA_pol_sf"/>
</dbReference>
<dbReference type="InterPro" id="IPR041373">
    <property type="entry name" value="RT_RNaseH"/>
</dbReference>
<dbReference type="PANTHER" id="PTHR37984">
    <property type="entry name" value="PROTEIN CBG26694"/>
    <property type="match status" value="1"/>
</dbReference>
<evidence type="ECO:0000256" key="5">
    <source>
        <dbReference type="ARBA" id="ARBA00022801"/>
    </source>
</evidence>
<evidence type="ECO:0000256" key="7">
    <source>
        <dbReference type="SAM" id="MobiDB-lite"/>
    </source>
</evidence>
<dbReference type="OrthoDB" id="6367375at2759"/>
<keyword evidence="1" id="KW-0808">Transferase</keyword>
<feature type="compositionally biased region" description="Low complexity" evidence="7">
    <location>
        <begin position="580"/>
        <end position="592"/>
    </location>
</feature>
<dbReference type="GO" id="GO:0015074">
    <property type="term" value="P:DNA integration"/>
    <property type="evidence" value="ECO:0007669"/>
    <property type="project" value="InterPro"/>
</dbReference>
<dbReference type="CDD" id="cd09274">
    <property type="entry name" value="RNase_HI_RT_Ty3"/>
    <property type="match status" value="1"/>
</dbReference>
<evidence type="ECO:0000256" key="3">
    <source>
        <dbReference type="ARBA" id="ARBA00022722"/>
    </source>
</evidence>
<dbReference type="InterPro" id="IPR036397">
    <property type="entry name" value="RNaseH_sf"/>
</dbReference>
<organism evidence="9 10">
    <name type="scientific">Daphnia magna</name>
    <dbReference type="NCBI Taxonomy" id="35525"/>
    <lineage>
        <taxon>Eukaryota</taxon>
        <taxon>Metazoa</taxon>
        <taxon>Ecdysozoa</taxon>
        <taxon>Arthropoda</taxon>
        <taxon>Crustacea</taxon>
        <taxon>Branchiopoda</taxon>
        <taxon>Diplostraca</taxon>
        <taxon>Cladocera</taxon>
        <taxon>Anomopoda</taxon>
        <taxon>Daphniidae</taxon>
        <taxon>Daphnia</taxon>
    </lineage>
</organism>
<dbReference type="Pfam" id="PF00665">
    <property type="entry name" value="rve"/>
    <property type="match status" value="1"/>
</dbReference>
<dbReference type="Pfam" id="PF17917">
    <property type="entry name" value="RT_RNaseH"/>
    <property type="match status" value="1"/>
</dbReference>
<dbReference type="FunFam" id="3.30.420.10:FF:000032">
    <property type="entry name" value="Retrovirus-related Pol polyprotein from transposon 297-like Protein"/>
    <property type="match status" value="1"/>
</dbReference>
<feature type="compositionally biased region" description="Acidic residues" evidence="7">
    <location>
        <begin position="593"/>
        <end position="603"/>
    </location>
</feature>
<feature type="domain" description="Integrase catalytic" evidence="8">
    <location>
        <begin position="85"/>
        <end position="246"/>
    </location>
</feature>
<dbReference type="AlphaFoldDB" id="A0A164QXL1"/>
<proteinExistence type="predicted"/>
<name>A0A164QXL1_9CRUS</name>
<accession>A0A164QXL1</accession>
<dbReference type="GO" id="GO:0042575">
    <property type="term" value="C:DNA polymerase complex"/>
    <property type="evidence" value="ECO:0007669"/>
    <property type="project" value="UniProtKB-ARBA"/>
</dbReference>
<protein>
    <recommendedName>
        <fullName evidence="8">Integrase catalytic domain-containing protein</fullName>
    </recommendedName>
</protein>
<dbReference type="PANTHER" id="PTHR37984:SF5">
    <property type="entry name" value="PROTEIN NYNRIN-LIKE"/>
    <property type="match status" value="1"/>
</dbReference>